<reference evidence="3 4" key="1">
    <citation type="submission" date="2018-05" db="EMBL/GenBank/DDBJ databases">
        <authorList>
            <person name="Zhang Y.-J."/>
        </authorList>
    </citation>
    <scope>NUCLEOTIDE SEQUENCE [LARGE SCALE GENOMIC DNA]</scope>
    <source>
        <strain evidence="3 4">CY04</strain>
    </source>
</reference>
<sequence>MLRTILLLTLILMTACTGDETVAAYGAAEIEWRLVEMDGQPFTATTTLHFPEQGRIAGAAPCNTFTATMDAPYPWFEIQELSLTRMACDDMTMEHQFLQTLQDMTLSEVSAGTMILSNVDGREMVFKAAE</sequence>
<dbReference type="Proteomes" id="UP001429564">
    <property type="component" value="Unassembled WGS sequence"/>
</dbReference>
<dbReference type="PROSITE" id="PS51257">
    <property type="entry name" value="PROKAR_LIPOPROTEIN"/>
    <property type="match status" value="1"/>
</dbReference>
<feature type="chain" id="PRO_5046521623" evidence="1">
    <location>
        <begin position="19"/>
        <end position="130"/>
    </location>
</feature>
<evidence type="ECO:0000313" key="4">
    <source>
        <dbReference type="Proteomes" id="UP001429564"/>
    </source>
</evidence>
<proteinExistence type="predicted"/>
<dbReference type="EMBL" id="QHLQ01000018">
    <property type="protein sequence ID" value="NIZ62482.1"/>
    <property type="molecule type" value="Genomic_DNA"/>
</dbReference>
<evidence type="ECO:0000256" key="1">
    <source>
        <dbReference type="SAM" id="SignalP"/>
    </source>
</evidence>
<keyword evidence="4" id="KW-1185">Reference proteome</keyword>
<keyword evidence="1" id="KW-0732">Signal</keyword>
<evidence type="ECO:0000259" key="2">
    <source>
        <dbReference type="Pfam" id="PF03724"/>
    </source>
</evidence>
<dbReference type="InterPro" id="IPR053147">
    <property type="entry name" value="Hsp_HslJ-like"/>
</dbReference>
<dbReference type="PANTHER" id="PTHR35535">
    <property type="entry name" value="HEAT SHOCK PROTEIN HSLJ"/>
    <property type="match status" value="1"/>
</dbReference>
<accession>A0ABX0WA35</accession>
<dbReference type="InterPro" id="IPR005184">
    <property type="entry name" value="DUF306_Meta_HslJ"/>
</dbReference>
<dbReference type="Gene3D" id="2.40.128.270">
    <property type="match status" value="1"/>
</dbReference>
<evidence type="ECO:0000313" key="3">
    <source>
        <dbReference type="EMBL" id="NIZ62482.1"/>
    </source>
</evidence>
<feature type="signal peptide" evidence="1">
    <location>
        <begin position="1"/>
        <end position="18"/>
    </location>
</feature>
<dbReference type="InterPro" id="IPR038670">
    <property type="entry name" value="HslJ-like_sf"/>
</dbReference>
<protein>
    <submittedName>
        <fullName evidence="3">META domain-containing protein</fullName>
    </submittedName>
</protein>
<name>A0ABX0WA35_9RHOB</name>
<dbReference type="PANTHER" id="PTHR35535:SF1">
    <property type="entry name" value="HEAT SHOCK PROTEIN HSLJ"/>
    <property type="match status" value="1"/>
</dbReference>
<dbReference type="Pfam" id="PF03724">
    <property type="entry name" value="META"/>
    <property type="match status" value="1"/>
</dbReference>
<dbReference type="RefSeq" id="WP_167685108.1">
    <property type="nucleotide sequence ID" value="NZ_QHLQ01000018.1"/>
</dbReference>
<feature type="domain" description="DUF306" evidence="2">
    <location>
        <begin position="29"/>
        <end position="126"/>
    </location>
</feature>
<comment type="caution">
    <text evidence="3">The sequence shown here is derived from an EMBL/GenBank/DDBJ whole genome shotgun (WGS) entry which is preliminary data.</text>
</comment>
<gene>
    <name evidence="3" type="ORF">DL239_16035</name>
</gene>
<organism evidence="3 4">
    <name type="scientific">Parasedimentitalea denitrificans</name>
    <dbReference type="NCBI Taxonomy" id="2211118"/>
    <lineage>
        <taxon>Bacteria</taxon>
        <taxon>Pseudomonadati</taxon>
        <taxon>Pseudomonadota</taxon>
        <taxon>Alphaproteobacteria</taxon>
        <taxon>Rhodobacterales</taxon>
        <taxon>Paracoccaceae</taxon>
        <taxon>Parasedimentitalea</taxon>
    </lineage>
</organism>